<dbReference type="SUPFAM" id="SSF52799">
    <property type="entry name" value="(Phosphotyrosine protein) phosphatases II"/>
    <property type="match status" value="1"/>
</dbReference>
<dbReference type="GO" id="GO:0003779">
    <property type="term" value="F:actin binding"/>
    <property type="evidence" value="ECO:0007669"/>
    <property type="project" value="InterPro"/>
</dbReference>
<organism evidence="7">
    <name type="scientific">Dermatophagoides farinae</name>
    <name type="common">American house dust mite</name>
    <dbReference type="NCBI Taxonomy" id="6954"/>
    <lineage>
        <taxon>Eukaryota</taxon>
        <taxon>Metazoa</taxon>
        <taxon>Ecdysozoa</taxon>
        <taxon>Arthropoda</taxon>
        <taxon>Chelicerata</taxon>
        <taxon>Arachnida</taxon>
        <taxon>Acari</taxon>
        <taxon>Acariformes</taxon>
        <taxon>Sarcoptiformes</taxon>
        <taxon>Astigmata</taxon>
        <taxon>Psoroptidia</taxon>
        <taxon>Analgoidea</taxon>
        <taxon>Pyroglyphidae</taxon>
        <taxon>Dermatophagoidinae</taxon>
        <taxon>Dermatophagoides</taxon>
    </lineage>
</organism>
<dbReference type="PROSITE" id="PS50056">
    <property type="entry name" value="TYR_PHOSPHATASE_2"/>
    <property type="match status" value="1"/>
</dbReference>
<feature type="compositionally biased region" description="Acidic residues" evidence="3">
    <location>
        <begin position="1281"/>
        <end position="1299"/>
    </location>
</feature>
<feature type="compositionally biased region" description="Basic and acidic residues" evidence="3">
    <location>
        <begin position="482"/>
        <end position="494"/>
    </location>
</feature>
<feature type="compositionally biased region" description="Polar residues" evidence="3">
    <location>
        <begin position="522"/>
        <end position="538"/>
    </location>
</feature>
<dbReference type="PANTHER" id="PTHR46377:SF1">
    <property type="entry name" value="DUAL SPECIFICITY PROTEIN PHOSPHATASE 19"/>
    <property type="match status" value="1"/>
</dbReference>
<dbReference type="PROSITE" id="PS51082">
    <property type="entry name" value="WH2"/>
    <property type="match status" value="1"/>
</dbReference>
<feature type="domain" description="Tyrosine-protein phosphatase" evidence="4">
    <location>
        <begin position="67"/>
        <end position="207"/>
    </location>
</feature>
<feature type="region of interest" description="Disordered" evidence="3">
    <location>
        <begin position="548"/>
        <end position="650"/>
    </location>
</feature>
<keyword evidence="2" id="KW-0904">Protein phosphatase</keyword>
<feature type="domain" description="WH2" evidence="6">
    <location>
        <begin position="5"/>
        <end position="24"/>
    </location>
</feature>
<dbReference type="InterPro" id="IPR000340">
    <property type="entry name" value="Dual-sp_phosphatase_cat-dom"/>
</dbReference>
<feature type="compositionally biased region" description="Polar residues" evidence="3">
    <location>
        <begin position="415"/>
        <end position="424"/>
    </location>
</feature>
<protein>
    <submittedName>
        <fullName evidence="7">Dual specificity phosphatase-like protein 2</fullName>
    </submittedName>
</protein>
<keyword evidence="1" id="KW-0378">Hydrolase</keyword>
<dbReference type="Gene3D" id="3.90.190.10">
    <property type="entry name" value="Protein tyrosine phosphatase superfamily"/>
    <property type="match status" value="1"/>
</dbReference>
<evidence type="ECO:0000259" key="6">
    <source>
        <dbReference type="PROSITE" id="PS51082"/>
    </source>
</evidence>
<dbReference type="Proteomes" id="UP000828236">
    <property type="component" value="Unassembled WGS sequence"/>
</dbReference>
<feature type="compositionally biased region" description="Acidic residues" evidence="3">
    <location>
        <begin position="1204"/>
        <end position="1237"/>
    </location>
</feature>
<evidence type="ECO:0000256" key="3">
    <source>
        <dbReference type="SAM" id="MobiDB-lite"/>
    </source>
</evidence>
<feature type="compositionally biased region" description="Polar residues" evidence="3">
    <location>
        <begin position="324"/>
        <end position="334"/>
    </location>
</feature>
<evidence type="ECO:0000259" key="4">
    <source>
        <dbReference type="PROSITE" id="PS50054"/>
    </source>
</evidence>
<dbReference type="GO" id="GO:0005737">
    <property type="term" value="C:cytoplasm"/>
    <property type="evidence" value="ECO:0007669"/>
    <property type="project" value="TreeGrafter"/>
</dbReference>
<dbReference type="InterPro" id="IPR029021">
    <property type="entry name" value="Prot-tyrosine_phosphatase-like"/>
</dbReference>
<feature type="region of interest" description="Disordered" evidence="3">
    <location>
        <begin position="1196"/>
        <end position="1299"/>
    </location>
</feature>
<feature type="compositionally biased region" description="Polar residues" evidence="3">
    <location>
        <begin position="631"/>
        <end position="646"/>
    </location>
</feature>
<dbReference type="PANTHER" id="PTHR46377">
    <property type="entry name" value="DUAL SPECIFICITY PROTEIN PHOSPHATASE 19"/>
    <property type="match status" value="1"/>
</dbReference>
<sequence length="1299" mass="145041">MAEEDRNKLFDEIRNFSQRKLKKVETKVTTGSGEQLTEKRSPKGLQQIKSDGINSVGYVVDNKPDLQVGMIIPGLLISSQDVAQDKSLLDTYEITHILNLAPGVPNAFEDDFNYKKFEVLDIPETDITQYFDECIDFIQEGIQRGNCLVHCNAGVSRSTAICCAYLMKQKKMKYKDALATIREARAFAKPNDGFAKQLEQYEDQLFGQMAAPDSSEDKFMARKRAEIEAEKAAISGTSSVKNKLAQFGAQLESVYAQRLQTMTPIKLPLKKKTPSTQPQQQPQSIVKNRKKSNATATIPPPPPPPPLSELSNKNVPPPPPPPNSLLNNDRTTPSIKKTTTNKVITNENKTNIVKPIKEINNQKQSGDPPRRTAKSDMVDETPIKVAAQKKLWESAHNQQPENNNVQNKKPIKFKTQPQVTQTIAKPSPPISQPQLQATDNKTPNKSPARSNKLGTWEKCPSSTPAPSTVANPNTKAEIASPEPKKKITIKKKDANNNIISGNEFGQSRRSTRDLAAAIEASATDSNSSTPFSSPGTQRRQMYYGRRTSTQPIASQQPSENQQQPVASRKPTWGLRDQVDNLMETTPSSTPTRCRSPALVPTPRDSHSPSPQPVGGMPTGKKVFGRVPPRRTSLSGNGPIGQNTVTNDFVPISPPPIMVSDDSIGQHDDNDLDVDQFLRKPLSMMIDRMNFSRSPSPINTTNETTVHVDYLPVNNNRHCKNQLQQQQFDRSSSLSSGYLDYNAHSLHNNPVNHSLQQLSYHPKRSLSPLIPFQKQSKPLEFHPQNQKPIFRPQKQPENYSYFQQPQTCCSATKTLSKQQQQARAFIQQQLEAPMNFAPLVRRHTTNDRIWANRDKNSSLSQQQSIHTPAQSSCLIINGCQTVADPRSEINDPFDSNRRDQLAQSMFLQQIEPSFGRQAITPPPGRMFIDNRYKEQSPSVINNNRPISPNILMRSSLPKIMEDNNHCSIDVSSSPKPQPLRLVFNRSASQPMNSISNSNLFNTNTQQLQPEQLVLPVVSAPNASITSSNKNNDNVNQQIVQNKLKTKEPEIIKNSSIANSMKNLNKANKIIEPIIDERTTTNESAKQTQPTSLTSSSAQEDQHVRSGFKRTPLRETKERSVNRSIEARKKSKGLNRSSTAEILKLIKTKSRADFGKSMETVDEDVEIEYLLDQLEKDGLENIDWEDIGLNEKEVKDIVEKNKDDDGLGDNENDDDESSEESESSSEEDTDSDSSDDDDMEHTVFKPIAPSKPVNDFNKPKVTSTATLTLKPVQNSQPMKLAVESEEETEDSSEEETETESD</sequence>
<dbReference type="GO" id="GO:0008579">
    <property type="term" value="F:JUN kinase phosphatase activity"/>
    <property type="evidence" value="ECO:0007669"/>
    <property type="project" value="TreeGrafter"/>
</dbReference>
<comment type="caution">
    <text evidence="7">The sequence shown here is derived from an EMBL/GenBank/DDBJ whole genome shotgun (WGS) entry which is preliminary data.</text>
</comment>
<evidence type="ECO:0000259" key="5">
    <source>
        <dbReference type="PROSITE" id="PS50056"/>
    </source>
</evidence>
<evidence type="ECO:0000256" key="1">
    <source>
        <dbReference type="ARBA" id="ARBA00022801"/>
    </source>
</evidence>
<feature type="region of interest" description="Disordered" evidence="3">
    <location>
        <begin position="1076"/>
        <end position="1132"/>
    </location>
</feature>
<proteinExistence type="predicted"/>
<dbReference type="PROSITE" id="PS00383">
    <property type="entry name" value="TYR_PHOSPHATASE_1"/>
    <property type="match status" value="1"/>
</dbReference>
<dbReference type="InterPro" id="IPR020422">
    <property type="entry name" value="TYR_PHOSPHATASE_DUAL_dom"/>
</dbReference>
<feature type="region of interest" description="Disordered" evidence="3">
    <location>
        <begin position="519"/>
        <end position="538"/>
    </location>
</feature>
<feature type="compositionally biased region" description="Polar residues" evidence="3">
    <location>
        <begin position="432"/>
        <end position="453"/>
    </location>
</feature>
<feature type="compositionally biased region" description="Polar residues" evidence="3">
    <location>
        <begin position="1258"/>
        <end position="1275"/>
    </location>
</feature>
<feature type="compositionally biased region" description="Polar residues" evidence="3">
    <location>
        <begin position="1079"/>
        <end position="1097"/>
    </location>
</feature>
<feature type="compositionally biased region" description="Low complexity" evidence="3">
    <location>
        <begin position="274"/>
        <end position="285"/>
    </location>
</feature>
<dbReference type="PROSITE" id="PS50054">
    <property type="entry name" value="TYR_PHOSPHATASE_DUAL"/>
    <property type="match status" value="1"/>
</dbReference>
<feature type="compositionally biased region" description="Polar residues" evidence="3">
    <location>
        <begin position="395"/>
        <end position="407"/>
    </location>
</feature>
<feature type="compositionally biased region" description="Basic and acidic residues" evidence="3">
    <location>
        <begin position="368"/>
        <end position="377"/>
    </location>
</feature>
<name>A0A9D4SLK0_DERFA</name>
<dbReference type="SMART" id="SM00404">
    <property type="entry name" value="PTPc_motif"/>
    <property type="match status" value="1"/>
</dbReference>
<reference evidence="7" key="1">
    <citation type="submission" date="2020-06" db="EMBL/GenBank/DDBJ databases">
        <authorList>
            <person name="Ji K."/>
            <person name="Li J."/>
        </authorList>
    </citation>
    <scope>NUCLEOTIDE SEQUENCE</scope>
    <source>
        <strain evidence="7">JKM2019</strain>
        <tissue evidence="7">Whole body</tissue>
    </source>
</reference>
<dbReference type="SMART" id="SM00195">
    <property type="entry name" value="DSPc"/>
    <property type="match status" value="1"/>
</dbReference>
<evidence type="ECO:0000313" key="7">
    <source>
        <dbReference type="EMBL" id="KAH7645981.1"/>
    </source>
</evidence>
<feature type="compositionally biased region" description="Pro residues" evidence="3">
    <location>
        <begin position="298"/>
        <end position="307"/>
    </location>
</feature>
<dbReference type="InterPro" id="IPR000387">
    <property type="entry name" value="Tyr_Pase_dom"/>
</dbReference>
<accession>A0A9D4SLK0</accession>
<feature type="compositionally biased region" description="Low complexity" evidence="3">
    <location>
        <begin position="335"/>
        <end position="352"/>
    </location>
</feature>
<feature type="region of interest" description="Disordered" evidence="3">
    <location>
        <begin position="266"/>
        <end position="513"/>
    </location>
</feature>
<feature type="compositionally biased region" description="Polar residues" evidence="3">
    <location>
        <begin position="460"/>
        <end position="474"/>
    </location>
</feature>
<dbReference type="InterPro" id="IPR003124">
    <property type="entry name" value="WH2_dom"/>
</dbReference>
<gene>
    <name evidence="7" type="ORF">HUG17_1519</name>
</gene>
<reference evidence="7" key="2">
    <citation type="journal article" date="2021" name="World Allergy Organ. J.">
        <title>Chromosome-level assembly of Dermatophagoides farinae genome and transcriptome reveals two novel allergens Der f 37 and Der f 39.</title>
        <authorList>
            <person name="Chen J."/>
            <person name="Cai Z."/>
            <person name="Fan D."/>
            <person name="Hu J."/>
            <person name="Hou Y."/>
            <person name="He Y."/>
            <person name="Zhang Z."/>
            <person name="Zhao Z."/>
            <person name="Gao P."/>
            <person name="Hu W."/>
            <person name="Sun J."/>
            <person name="Li J."/>
            <person name="Ji K."/>
        </authorList>
    </citation>
    <scope>NUCLEOTIDE SEQUENCE</scope>
    <source>
        <strain evidence="7">JKM2019</strain>
    </source>
</reference>
<dbReference type="InterPro" id="IPR003595">
    <property type="entry name" value="Tyr_Pase_cat"/>
</dbReference>
<dbReference type="EMBL" id="SDOV01000001">
    <property type="protein sequence ID" value="KAH7645981.1"/>
    <property type="molecule type" value="Genomic_DNA"/>
</dbReference>
<dbReference type="InterPro" id="IPR016130">
    <property type="entry name" value="Tyr_Pase_AS"/>
</dbReference>
<feature type="compositionally biased region" description="Low complexity" evidence="3">
    <location>
        <begin position="584"/>
        <end position="596"/>
    </location>
</feature>
<feature type="compositionally biased region" description="Basic and acidic residues" evidence="3">
    <location>
        <begin position="1110"/>
        <end position="1126"/>
    </location>
</feature>
<evidence type="ECO:0000256" key="2">
    <source>
        <dbReference type="ARBA" id="ARBA00022912"/>
    </source>
</evidence>
<feature type="domain" description="Tyrosine specific protein phosphatases" evidence="5">
    <location>
        <begin position="129"/>
        <end position="185"/>
    </location>
</feature>
<dbReference type="Pfam" id="PF00782">
    <property type="entry name" value="DSPc"/>
    <property type="match status" value="1"/>
</dbReference>
<feature type="compositionally biased region" description="Polar residues" evidence="3">
    <location>
        <begin position="548"/>
        <end position="565"/>
    </location>
</feature>